<keyword evidence="2" id="KW-1185">Reference proteome</keyword>
<dbReference type="Proteomes" id="UP000503399">
    <property type="component" value="Chromosome"/>
</dbReference>
<gene>
    <name evidence="1" type="ORF">R50_0898</name>
</gene>
<proteinExistence type="predicted"/>
<evidence type="ECO:0000313" key="1">
    <source>
        <dbReference type="EMBL" id="CAB1128404.1"/>
    </source>
</evidence>
<reference evidence="1 2" key="1">
    <citation type="submission" date="2020-02" db="EMBL/GenBank/DDBJ databases">
        <authorList>
            <person name="Hogendoorn C."/>
        </authorList>
    </citation>
    <scope>NUCLEOTIDE SEQUENCE [LARGE SCALE GENOMIC DNA]</scope>
    <source>
        <strain evidence="1">R501</strain>
    </source>
</reference>
<organism evidence="1 2">
    <name type="scientific">Candidatus Hydrogenisulfobacillus filiaventi</name>
    <dbReference type="NCBI Taxonomy" id="2707344"/>
    <lineage>
        <taxon>Bacteria</taxon>
        <taxon>Bacillati</taxon>
        <taxon>Bacillota</taxon>
        <taxon>Clostridia</taxon>
        <taxon>Eubacteriales</taxon>
        <taxon>Clostridiales Family XVII. Incertae Sedis</taxon>
        <taxon>Candidatus Hydrogenisulfobacillus</taxon>
    </lineage>
</organism>
<name>A0A6F8ZFC7_9FIRM</name>
<dbReference type="EMBL" id="LR778114">
    <property type="protein sequence ID" value="CAB1128404.1"/>
    <property type="molecule type" value="Genomic_DNA"/>
</dbReference>
<dbReference type="KEGG" id="hfv:R50_0898"/>
<protein>
    <submittedName>
        <fullName evidence="1">Uncharacterized protein</fullName>
    </submittedName>
</protein>
<evidence type="ECO:0000313" key="2">
    <source>
        <dbReference type="Proteomes" id="UP000503399"/>
    </source>
</evidence>
<sequence>MSFGDTHRHIVVAARVQSIRGAYQAPSAAAHSPADVDLYHWLQAFV</sequence>
<accession>A0A6F8ZFC7</accession>
<dbReference type="AlphaFoldDB" id="A0A6F8ZFC7"/>